<dbReference type="RefSeq" id="WP_119516537.1">
    <property type="nucleotide sequence ID" value="NZ_NQYH01000010.1"/>
</dbReference>
<dbReference type="SUPFAM" id="SSF52833">
    <property type="entry name" value="Thioredoxin-like"/>
    <property type="match status" value="1"/>
</dbReference>
<dbReference type="PROSITE" id="PS51353">
    <property type="entry name" value="ARSC"/>
    <property type="match status" value="1"/>
</dbReference>
<evidence type="ECO:0000313" key="3">
    <source>
        <dbReference type="EMBL" id="RIY40206.1"/>
    </source>
</evidence>
<name>A0A3A1YRT5_9BURK</name>
<evidence type="ECO:0000256" key="1">
    <source>
        <dbReference type="ARBA" id="ARBA00007198"/>
    </source>
</evidence>
<comment type="similarity">
    <text evidence="1 2">Belongs to the ArsC family.</text>
</comment>
<dbReference type="Pfam" id="PF03960">
    <property type="entry name" value="ArsC"/>
    <property type="match status" value="1"/>
</dbReference>
<dbReference type="InterPro" id="IPR006504">
    <property type="entry name" value="Tscrpt_reg_Spx/MgsR"/>
</dbReference>
<accession>A0A3A1YRT5</accession>
<comment type="caution">
    <text evidence="3">The sequence shown here is derived from an EMBL/GenBank/DDBJ whole genome shotgun (WGS) entry which is preliminary data.</text>
</comment>
<reference evidence="3 4" key="1">
    <citation type="submission" date="2017-08" db="EMBL/GenBank/DDBJ databases">
        <title>Pusillimonas indicus sp. nov., a member of the family Alcaligenaceae isolated from surface seawater.</title>
        <authorList>
            <person name="Li J."/>
        </authorList>
    </citation>
    <scope>NUCLEOTIDE SEQUENCE [LARGE SCALE GENOMIC DNA]</scope>
    <source>
        <strain evidence="3 4">L52-1-41</strain>
    </source>
</reference>
<dbReference type="Gene3D" id="3.40.30.10">
    <property type="entry name" value="Glutaredoxin"/>
    <property type="match status" value="1"/>
</dbReference>
<dbReference type="InterPro" id="IPR036249">
    <property type="entry name" value="Thioredoxin-like_sf"/>
</dbReference>
<organism evidence="3 4">
    <name type="scientific">Neopusillimonas maritima</name>
    <dbReference type="NCBI Taxonomy" id="2026239"/>
    <lineage>
        <taxon>Bacteria</taxon>
        <taxon>Pseudomonadati</taxon>
        <taxon>Pseudomonadota</taxon>
        <taxon>Betaproteobacteria</taxon>
        <taxon>Burkholderiales</taxon>
        <taxon>Alcaligenaceae</taxon>
        <taxon>Neopusillimonas</taxon>
    </lineage>
</organism>
<evidence type="ECO:0000256" key="2">
    <source>
        <dbReference type="PROSITE-ProRule" id="PRU01282"/>
    </source>
</evidence>
<sequence length="118" mass="13131">MSESVVLYGLKKCSTCVKAMKWLDANGVPYTFIDYRDQPVDSATLKDWAGQAGWDKLINRASMTWRNLPESQKNPASQEEYLALVADHPTLVKRPVAVGLAPNIVLGFSEKKYAELKG</sequence>
<dbReference type="CDD" id="cd03035">
    <property type="entry name" value="ArsC_Yffb"/>
    <property type="match status" value="1"/>
</dbReference>
<dbReference type="OrthoDB" id="9803749at2"/>
<dbReference type="InterPro" id="IPR006660">
    <property type="entry name" value="Arsenate_reductase-like"/>
</dbReference>
<dbReference type="PANTHER" id="PTHR30041">
    <property type="entry name" value="ARSENATE REDUCTASE"/>
    <property type="match status" value="1"/>
</dbReference>
<evidence type="ECO:0000313" key="4">
    <source>
        <dbReference type="Proteomes" id="UP000266206"/>
    </source>
</evidence>
<dbReference type="PANTHER" id="PTHR30041:SF8">
    <property type="entry name" value="PROTEIN YFFB"/>
    <property type="match status" value="1"/>
</dbReference>
<gene>
    <name evidence="3" type="ORF">CJP73_11315</name>
</gene>
<proteinExistence type="inferred from homology"/>
<protein>
    <submittedName>
        <fullName evidence="3">Arsenate reductase</fullName>
    </submittedName>
</protein>
<dbReference type="Proteomes" id="UP000266206">
    <property type="component" value="Unassembled WGS sequence"/>
</dbReference>
<dbReference type="EMBL" id="NQYH01000010">
    <property type="protein sequence ID" value="RIY40206.1"/>
    <property type="molecule type" value="Genomic_DNA"/>
</dbReference>
<dbReference type="AlphaFoldDB" id="A0A3A1YRT5"/>
<dbReference type="NCBIfam" id="TIGR01617">
    <property type="entry name" value="arsC_related"/>
    <property type="match status" value="1"/>
</dbReference>